<dbReference type="GO" id="GO:0047631">
    <property type="term" value="F:ADP-ribose diphosphatase activity"/>
    <property type="evidence" value="ECO:0007669"/>
    <property type="project" value="UniProtKB-EC"/>
</dbReference>
<dbReference type="GO" id="GO:0019693">
    <property type="term" value="P:ribose phosphate metabolic process"/>
    <property type="evidence" value="ECO:0007669"/>
    <property type="project" value="TreeGrafter"/>
</dbReference>
<dbReference type="SUPFAM" id="SSF110857">
    <property type="entry name" value="Gamma-glutamyl cyclotransferase-like"/>
    <property type="match status" value="1"/>
</dbReference>
<gene>
    <name evidence="17" type="ORF">FDP22_00200</name>
</gene>
<comment type="catalytic activity">
    <reaction evidence="12">
        <text>ADP-D-ribose + H2O = D-ribose 5-phosphate + AMP + 2 H(+)</text>
        <dbReference type="Rhea" id="RHEA:10412"/>
        <dbReference type="ChEBI" id="CHEBI:15377"/>
        <dbReference type="ChEBI" id="CHEBI:15378"/>
        <dbReference type="ChEBI" id="CHEBI:57967"/>
        <dbReference type="ChEBI" id="CHEBI:78346"/>
        <dbReference type="ChEBI" id="CHEBI:456215"/>
        <dbReference type="EC" id="3.6.1.13"/>
    </reaction>
</comment>
<evidence type="ECO:0000256" key="7">
    <source>
        <dbReference type="ARBA" id="ARBA00022842"/>
    </source>
</evidence>
<dbReference type="InterPro" id="IPR015797">
    <property type="entry name" value="NUDIX_hydrolase-like_dom_sf"/>
</dbReference>
<dbReference type="InterPro" id="IPR013024">
    <property type="entry name" value="GGCT-like"/>
</dbReference>
<feature type="compositionally biased region" description="Low complexity" evidence="15">
    <location>
        <begin position="26"/>
        <end position="43"/>
    </location>
</feature>
<dbReference type="PANTHER" id="PTHR11839">
    <property type="entry name" value="UDP/ADP-SUGAR PYROPHOSPHATASE"/>
    <property type="match status" value="1"/>
</dbReference>
<evidence type="ECO:0000256" key="6">
    <source>
        <dbReference type="ARBA" id="ARBA00022801"/>
    </source>
</evidence>
<keyword evidence="5 13" id="KW-0479">Metal-binding</keyword>
<dbReference type="GO" id="GO:0046872">
    <property type="term" value="F:metal ion binding"/>
    <property type="evidence" value="ECO:0007669"/>
    <property type="project" value="UniProtKB-KW"/>
</dbReference>
<evidence type="ECO:0000256" key="9">
    <source>
        <dbReference type="ARBA" id="ARBA00030162"/>
    </source>
</evidence>
<feature type="region of interest" description="Disordered" evidence="15">
    <location>
        <begin position="141"/>
        <end position="162"/>
    </location>
</feature>
<evidence type="ECO:0000256" key="15">
    <source>
        <dbReference type="SAM" id="MobiDB-lite"/>
    </source>
</evidence>
<feature type="binding site" evidence="13">
    <location>
        <position position="449"/>
    </location>
    <ligand>
        <name>Mg(2+)</name>
        <dbReference type="ChEBI" id="CHEBI:18420"/>
        <label>1</label>
    </ligand>
</feature>
<dbReference type="NCBIfam" id="TIGR00052">
    <property type="entry name" value="nudix-type nucleoside diphosphatase, YffH/AdpP family"/>
    <property type="match status" value="1"/>
</dbReference>
<evidence type="ECO:0000256" key="10">
    <source>
        <dbReference type="ARBA" id="ARBA00030308"/>
    </source>
</evidence>
<dbReference type="CDD" id="cd06661">
    <property type="entry name" value="GGCT_like"/>
    <property type="match status" value="1"/>
</dbReference>
<keyword evidence="6" id="KW-0378">Hydrolase</keyword>
<dbReference type="InterPro" id="IPR000086">
    <property type="entry name" value="NUDIX_hydrolase_dom"/>
</dbReference>
<evidence type="ECO:0000256" key="3">
    <source>
        <dbReference type="ARBA" id="ARBA00012453"/>
    </source>
</evidence>
<proteinExistence type="inferred from homology"/>
<dbReference type="KEGG" id="ppru:FDP22_00200"/>
<organism evidence="17 18">
    <name type="scientific">Paroceanicella profunda</name>
    <dbReference type="NCBI Taxonomy" id="2579971"/>
    <lineage>
        <taxon>Bacteria</taxon>
        <taxon>Pseudomonadati</taxon>
        <taxon>Pseudomonadota</taxon>
        <taxon>Alphaproteobacteria</taxon>
        <taxon>Rhodobacterales</taxon>
        <taxon>Paracoccaceae</taxon>
        <taxon>Paroceanicella</taxon>
    </lineage>
</organism>
<dbReference type="GO" id="GO:0005829">
    <property type="term" value="C:cytosol"/>
    <property type="evidence" value="ECO:0007669"/>
    <property type="project" value="TreeGrafter"/>
</dbReference>
<dbReference type="Pfam" id="PF00293">
    <property type="entry name" value="NUDIX"/>
    <property type="match status" value="1"/>
</dbReference>
<evidence type="ECO:0000256" key="1">
    <source>
        <dbReference type="ARBA" id="ARBA00001946"/>
    </source>
</evidence>
<dbReference type="SUPFAM" id="SSF55811">
    <property type="entry name" value="Nudix"/>
    <property type="match status" value="1"/>
</dbReference>
<keyword evidence="18" id="KW-1185">Reference proteome</keyword>
<feature type="binding site" evidence="13">
    <location>
        <position position="497"/>
    </location>
    <ligand>
        <name>Mg(2+)</name>
        <dbReference type="ChEBI" id="CHEBI:18420"/>
        <label>1</label>
    </ligand>
</feature>
<dbReference type="PROSITE" id="PS00893">
    <property type="entry name" value="NUDIX_BOX"/>
    <property type="match status" value="1"/>
</dbReference>
<keyword evidence="7 13" id="KW-0460">Magnesium</keyword>
<feature type="binding site" evidence="13">
    <location>
        <position position="445"/>
    </location>
    <ligand>
        <name>Mg(2+)</name>
        <dbReference type="ChEBI" id="CHEBI:18420"/>
        <label>1</label>
    </ligand>
</feature>
<dbReference type="AlphaFoldDB" id="A0A5B8FFW3"/>
<comment type="function">
    <text evidence="8">Acts on ADP-mannose and ADP-glucose as well as ADP-ribose. Prevents glycogen biosynthesis. The reaction catalyzed by this enzyme is a limiting step of the gluconeogenic process.</text>
</comment>
<evidence type="ECO:0000256" key="14">
    <source>
        <dbReference type="PIRSR" id="PIRSR604385-3"/>
    </source>
</evidence>
<evidence type="ECO:0000256" key="11">
    <source>
        <dbReference type="ARBA" id="ARBA00033056"/>
    </source>
</evidence>
<comment type="similarity">
    <text evidence="2">Belongs to the Nudix hydrolase family. NudF subfamily.</text>
</comment>
<dbReference type="PROSITE" id="PS51462">
    <property type="entry name" value="NUDIX"/>
    <property type="match status" value="1"/>
</dbReference>
<evidence type="ECO:0000256" key="5">
    <source>
        <dbReference type="ARBA" id="ARBA00022723"/>
    </source>
</evidence>
<dbReference type="GO" id="GO:0019144">
    <property type="term" value="F:ADP-sugar diphosphatase activity"/>
    <property type="evidence" value="ECO:0007669"/>
    <property type="project" value="TreeGrafter"/>
</dbReference>
<feature type="domain" description="Nudix hydrolase" evidence="16">
    <location>
        <begin position="387"/>
        <end position="526"/>
    </location>
</feature>
<dbReference type="EC" id="3.6.1.13" evidence="3"/>
<sequence length="543" mass="58312">MPPCAAPDTARRAVPARPPCARRKSGIPAGPAEGPRGAAPIPRGGRRTGERRTGSAPTPRARHRDLPGARRTPGEPPLIPSPNRRPTGPAYRGRCAPPPRWMAPRQTLGAAGAGARAARGSGPCPAPAGLLARRPFHAQMPRPDPRAPRPSALPAGPHLSRTTGFPHVSRPIFLYGTLRDPRVLETVAGPGAAGLRLRPAHCRDHLARRVEGTGYPVLRPTPGALAEGLLLEDAGEEVLARLSFFEDGFGYTLVPVPVLTRDGETEALAWLNPGDTLPLGPRWDFAAWAREDQPVFLESVREYMAFMERGAAAAALWHGVSIRARARVSAAAETPVQRLRSGFTREDVELLSLTRPYANYFAIEEHTLRFRRFDGSLSAPMLRAAFTSGDAVTVLPWDPGTDHVLVIEQFRTAPWARGDKAPWTIETVAGRCDSSESAEEAARREAREEAGLELGRMERVAAYYPSPGAAAEFLTSFVAQAELGGAGGVHGLEIEGEDIRAFTLPLDDALAAVRSGEIANGPLVLSLFWLAAQRETLRAAWGA</sequence>
<dbReference type="InterPro" id="IPR036568">
    <property type="entry name" value="GGCT-like_sf"/>
</dbReference>
<evidence type="ECO:0000313" key="18">
    <source>
        <dbReference type="Proteomes" id="UP000305888"/>
    </source>
</evidence>
<evidence type="ECO:0000256" key="13">
    <source>
        <dbReference type="PIRSR" id="PIRSR604385-2"/>
    </source>
</evidence>
<dbReference type="Pfam" id="PF06094">
    <property type="entry name" value="GGACT"/>
    <property type="match status" value="1"/>
</dbReference>
<dbReference type="Gene3D" id="3.10.490.10">
    <property type="entry name" value="Gamma-glutamyl cyclotransferase-like"/>
    <property type="match status" value="1"/>
</dbReference>
<dbReference type="Gene3D" id="3.90.79.10">
    <property type="entry name" value="Nucleoside Triphosphate Pyrophosphohydrolase"/>
    <property type="match status" value="1"/>
</dbReference>
<evidence type="ECO:0000256" key="8">
    <source>
        <dbReference type="ARBA" id="ARBA00025164"/>
    </source>
</evidence>
<dbReference type="PANTHER" id="PTHR11839:SF5">
    <property type="entry name" value="ADP-RIBOSE PYROPHOSPHATASE"/>
    <property type="match status" value="1"/>
</dbReference>
<feature type="binding site" evidence="13">
    <location>
        <position position="429"/>
    </location>
    <ligand>
        <name>Mg(2+)</name>
        <dbReference type="ChEBI" id="CHEBI:18420"/>
        <label>1</label>
    </ligand>
</feature>
<feature type="region of interest" description="Disordered" evidence="15">
    <location>
        <begin position="1"/>
        <end position="99"/>
    </location>
</feature>
<name>A0A5B8FFW3_9RHOB</name>
<comment type="cofactor">
    <cofactor evidence="1 13">
        <name>Mg(2+)</name>
        <dbReference type="ChEBI" id="CHEBI:18420"/>
    </cofactor>
</comment>
<dbReference type="InterPro" id="IPR004385">
    <property type="entry name" value="NDP_pyrophosphatase"/>
</dbReference>
<feature type="short sequence motif" description="Nudix box" evidence="14">
    <location>
        <begin position="430"/>
        <end position="452"/>
    </location>
</feature>
<evidence type="ECO:0000256" key="4">
    <source>
        <dbReference type="ARBA" id="ARBA00013297"/>
    </source>
</evidence>
<evidence type="ECO:0000313" key="17">
    <source>
        <dbReference type="EMBL" id="QDL90357.1"/>
    </source>
</evidence>
<dbReference type="Proteomes" id="UP000305888">
    <property type="component" value="Chromosome"/>
</dbReference>
<dbReference type="OrthoDB" id="5292471at2"/>
<accession>A0A5B8FFW3</accession>
<evidence type="ECO:0000256" key="12">
    <source>
        <dbReference type="ARBA" id="ARBA00049546"/>
    </source>
</evidence>
<dbReference type="InterPro" id="IPR009288">
    <property type="entry name" value="AIG2-like_dom"/>
</dbReference>
<protein>
    <recommendedName>
        <fullName evidence="4">ADP-ribose pyrophosphatase</fullName>
        <ecNumber evidence="3">3.6.1.13</ecNumber>
    </recommendedName>
    <alternativeName>
        <fullName evidence="9">ADP-ribose diphosphatase</fullName>
    </alternativeName>
    <alternativeName>
        <fullName evidence="11">ADP-ribose phosphohydrolase</fullName>
    </alternativeName>
    <alternativeName>
        <fullName evidence="10">Adenosine diphosphoribose pyrophosphatase</fullName>
    </alternativeName>
</protein>
<dbReference type="InterPro" id="IPR020084">
    <property type="entry name" value="NUDIX_hydrolase_CS"/>
</dbReference>
<evidence type="ECO:0000259" key="16">
    <source>
        <dbReference type="PROSITE" id="PS51462"/>
    </source>
</evidence>
<dbReference type="EMBL" id="CP040818">
    <property type="protein sequence ID" value="QDL90357.1"/>
    <property type="molecule type" value="Genomic_DNA"/>
</dbReference>
<dbReference type="GO" id="GO:0006753">
    <property type="term" value="P:nucleoside phosphate metabolic process"/>
    <property type="evidence" value="ECO:0007669"/>
    <property type="project" value="TreeGrafter"/>
</dbReference>
<reference evidence="17 18" key="1">
    <citation type="submission" date="2019-06" db="EMBL/GenBank/DDBJ databases">
        <title>Genome sequence of Rhodobacteraceae bacterium D4M1.</title>
        <authorList>
            <person name="Cao J."/>
        </authorList>
    </citation>
    <scope>NUCLEOTIDE SEQUENCE [LARGE SCALE GENOMIC DNA]</scope>
    <source>
        <strain evidence="17 18">D4M1</strain>
    </source>
</reference>
<feature type="compositionally biased region" description="Low complexity" evidence="15">
    <location>
        <begin position="1"/>
        <end position="15"/>
    </location>
</feature>
<evidence type="ECO:0000256" key="2">
    <source>
        <dbReference type="ARBA" id="ARBA00007482"/>
    </source>
</evidence>